<comment type="similarity">
    <text evidence="2">Belongs to the nucleobase:cation symporter-2 (NCS2) (TC 2.A.40) family.</text>
</comment>
<feature type="transmembrane region" description="Helical" evidence="7">
    <location>
        <begin position="28"/>
        <end position="53"/>
    </location>
</feature>
<feature type="transmembrane region" description="Helical" evidence="7">
    <location>
        <begin position="146"/>
        <end position="167"/>
    </location>
</feature>
<comment type="subcellular location">
    <subcellularLocation>
        <location evidence="1">Membrane</location>
        <topology evidence="1">Multi-pass membrane protein</topology>
    </subcellularLocation>
</comment>
<feature type="transmembrane region" description="Helical" evidence="7">
    <location>
        <begin position="428"/>
        <end position="446"/>
    </location>
</feature>
<dbReference type="PANTHER" id="PTHR42810:SF2">
    <property type="entry name" value="PURINE PERMEASE C1399.01C-RELATED"/>
    <property type="match status" value="1"/>
</dbReference>
<feature type="transmembrane region" description="Helical" evidence="7">
    <location>
        <begin position="65"/>
        <end position="86"/>
    </location>
</feature>
<feature type="transmembrane region" description="Helical" evidence="7">
    <location>
        <begin position="337"/>
        <end position="358"/>
    </location>
</feature>
<feature type="transmembrane region" description="Helical" evidence="7">
    <location>
        <begin position="93"/>
        <end position="110"/>
    </location>
</feature>
<dbReference type="PANTHER" id="PTHR42810">
    <property type="entry name" value="PURINE PERMEASE C1399.01C-RELATED"/>
    <property type="match status" value="1"/>
</dbReference>
<evidence type="ECO:0008006" key="10">
    <source>
        <dbReference type="Google" id="ProtNLM"/>
    </source>
</evidence>
<evidence type="ECO:0000256" key="5">
    <source>
        <dbReference type="ARBA" id="ARBA00022989"/>
    </source>
</evidence>
<sequence length="588" mass="61238">MAALQTETADAARADTLRFEPDEAPPPALAAALGFQTVALILAGVVLTPLIVLRAAGLGDADSTWVVFSAMAISGLVTVVQAMRVGVLGSGHILFMGTSGAFIAVGIAAVEDGGLALLGTLVVASSLVQFLLAYRLAALRRIITPAVGGTVVMLIAVTVMPIAFGMISRPPPDPSAPAAAGPVTAAATLGAIVLLALFGSARLRLWAPLIGIAIGVAVAAGFGIVATDRLAEAAWIGLPTGDWPGLDLRFGTGFWLLLLPFVLVTVIGAVETYGDAIAVQRVSWRRRRPIDFRVVQGAVYADGLGNLLSGLAGTLPNTTYSTSIAVIDITGVAARRVGVWGGGILFVLAFSPKLAAALLSVPDAVAGAYIVVLLTLLFIHGVKLVAEAGLTYETGLAVGLSFWLGIGFQDQALFHDQLPQWLRAIVDNGMTSGGLCAIVLTTLIGLRSRARGGVTAELGPAAVPKVHAYLQEFSTRLGWDRPAVERLLLAAEEALIYLIDRDAADDSQGARKVRVVARAVDGVAELDIASAPLDGPHIDDAMAQLHDDGAFVPDEASLRLLRHLCRSVEHEQYRSSDHLTLRVASETL</sequence>
<dbReference type="Pfam" id="PF00860">
    <property type="entry name" value="Xan_ur_permease"/>
    <property type="match status" value="1"/>
</dbReference>
<comment type="caution">
    <text evidence="8">The sequence shown here is derived from an EMBL/GenBank/DDBJ whole genome shotgun (WGS) entry which is preliminary data.</text>
</comment>
<evidence type="ECO:0000256" key="3">
    <source>
        <dbReference type="ARBA" id="ARBA00022448"/>
    </source>
</evidence>
<organism evidence="8 9">
    <name type="scientific">Thalassobaculum fulvum</name>
    <dbReference type="NCBI Taxonomy" id="1633335"/>
    <lineage>
        <taxon>Bacteria</taxon>
        <taxon>Pseudomonadati</taxon>
        <taxon>Pseudomonadota</taxon>
        <taxon>Alphaproteobacteria</taxon>
        <taxon>Rhodospirillales</taxon>
        <taxon>Thalassobaculaceae</taxon>
        <taxon>Thalassobaculum</taxon>
    </lineage>
</organism>
<dbReference type="InterPro" id="IPR006043">
    <property type="entry name" value="NCS2"/>
</dbReference>
<dbReference type="AlphaFoldDB" id="A0A918XND2"/>
<feature type="transmembrane region" description="Helical" evidence="7">
    <location>
        <begin position="179"/>
        <end position="198"/>
    </location>
</feature>
<evidence type="ECO:0000256" key="7">
    <source>
        <dbReference type="SAM" id="Phobius"/>
    </source>
</evidence>
<feature type="transmembrane region" description="Helical" evidence="7">
    <location>
        <begin position="116"/>
        <end position="134"/>
    </location>
</feature>
<feature type="transmembrane region" description="Helical" evidence="7">
    <location>
        <begin position="364"/>
        <end position="382"/>
    </location>
</feature>
<evidence type="ECO:0000256" key="4">
    <source>
        <dbReference type="ARBA" id="ARBA00022692"/>
    </source>
</evidence>
<proteinExistence type="inferred from homology"/>
<dbReference type="Proteomes" id="UP000630353">
    <property type="component" value="Unassembled WGS sequence"/>
</dbReference>
<feature type="transmembrane region" description="Helical" evidence="7">
    <location>
        <begin position="389"/>
        <end position="408"/>
    </location>
</feature>
<feature type="transmembrane region" description="Helical" evidence="7">
    <location>
        <begin position="205"/>
        <end position="226"/>
    </location>
</feature>
<reference evidence="8" key="1">
    <citation type="journal article" date="2014" name="Int. J. Syst. Evol. Microbiol.">
        <title>Complete genome sequence of Corynebacterium casei LMG S-19264T (=DSM 44701T), isolated from a smear-ripened cheese.</title>
        <authorList>
            <consortium name="US DOE Joint Genome Institute (JGI-PGF)"/>
            <person name="Walter F."/>
            <person name="Albersmeier A."/>
            <person name="Kalinowski J."/>
            <person name="Ruckert C."/>
        </authorList>
    </citation>
    <scope>NUCLEOTIDE SEQUENCE</scope>
    <source>
        <strain evidence="8">KCTC 42651</strain>
    </source>
</reference>
<keyword evidence="5 7" id="KW-1133">Transmembrane helix</keyword>
<dbReference type="RefSeq" id="WP_189987421.1">
    <property type="nucleotide sequence ID" value="NZ_BMZS01000001.1"/>
</dbReference>
<dbReference type="EMBL" id="BMZS01000001">
    <property type="protein sequence ID" value="GHD41534.1"/>
    <property type="molecule type" value="Genomic_DNA"/>
</dbReference>
<gene>
    <name evidence="8" type="ORF">GCM10017083_06100</name>
</gene>
<keyword evidence="3" id="KW-0813">Transport</keyword>
<evidence type="ECO:0000313" key="9">
    <source>
        <dbReference type="Proteomes" id="UP000630353"/>
    </source>
</evidence>
<dbReference type="GO" id="GO:0042907">
    <property type="term" value="F:xanthine transmembrane transporter activity"/>
    <property type="evidence" value="ECO:0007669"/>
    <property type="project" value="TreeGrafter"/>
</dbReference>
<dbReference type="GO" id="GO:0005886">
    <property type="term" value="C:plasma membrane"/>
    <property type="evidence" value="ECO:0007669"/>
    <property type="project" value="TreeGrafter"/>
</dbReference>
<evidence type="ECO:0000256" key="1">
    <source>
        <dbReference type="ARBA" id="ARBA00004141"/>
    </source>
</evidence>
<evidence type="ECO:0000256" key="6">
    <source>
        <dbReference type="ARBA" id="ARBA00023136"/>
    </source>
</evidence>
<keyword evidence="9" id="KW-1185">Reference proteome</keyword>
<evidence type="ECO:0000313" key="8">
    <source>
        <dbReference type="EMBL" id="GHD41534.1"/>
    </source>
</evidence>
<reference evidence="8" key="2">
    <citation type="submission" date="2020-09" db="EMBL/GenBank/DDBJ databases">
        <authorList>
            <person name="Sun Q."/>
            <person name="Kim S."/>
        </authorList>
    </citation>
    <scope>NUCLEOTIDE SEQUENCE</scope>
    <source>
        <strain evidence="8">KCTC 42651</strain>
    </source>
</reference>
<evidence type="ECO:0000256" key="2">
    <source>
        <dbReference type="ARBA" id="ARBA00008821"/>
    </source>
</evidence>
<protein>
    <recommendedName>
        <fullName evidence="10">Xanthine/uracil permease</fullName>
    </recommendedName>
</protein>
<feature type="transmembrane region" description="Helical" evidence="7">
    <location>
        <begin position="254"/>
        <end position="278"/>
    </location>
</feature>
<name>A0A918XND2_9PROT</name>
<accession>A0A918XND2</accession>
<keyword evidence="4 7" id="KW-0812">Transmembrane</keyword>
<keyword evidence="6 7" id="KW-0472">Membrane</keyword>